<evidence type="ECO:0000256" key="2">
    <source>
        <dbReference type="ARBA" id="ARBA00006375"/>
    </source>
</evidence>
<protein>
    <submittedName>
        <fullName evidence="12">Mitochondrial basic amino acids transporter</fullName>
    </submittedName>
</protein>
<evidence type="ECO:0000256" key="1">
    <source>
        <dbReference type="ARBA" id="ARBA00004225"/>
    </source>
</evidence>
<comment type="similarity">
    <text evidence="2 10">Belongs to the mitochondrial carrier (TC 2.A.29) family.</text>
</comment>
<accession>A0A1C7N9A7</accession>
<reference evidence="12 13" key="1">
    <citation type="submission" date="2016-03" db="EMBL/GenBank/DDBJ databases">
        <title>Choanephora cucurbitarum.</title>
        <authorList>
            <person name="Min B."/>
            <person name="Park H."/>
            <person name="Park J.-H."/>
            <person name="Shin H.-D."/>
            <person name="Choi I.-G."/>
        </authorList>
    </citation>
    <scope>NUCLEOTIDE SEQUENCE [LARGE SCALE GENOMIC DNA]</scope>
    <source>
        <strain evidence="12 13">KUS-F28377</strain>
    </source>
</reference>
<evidence type="ECO:0000256" key="10">
    <source>
        <dbReference type="RuleBase" id="RU000488"/>
    </source>
</evidence>
<keyword evidence="3 10" id="KW-0813">Transport</keyword>
<keyword evidence="13" id="KW-1185">Reference proteome</keyword>
<evidence type="ECO:0000256" key="4">
    <source>
        <dbReference type="ARBA" id="ARBA00022692"/>
    </source>
</evidence>
<keyword evidence="8 9" id="KW-0472">Membrane</keyword>
<feature type="repeat" description="Solcar" evidence="9">
    <location>
        <begin position="112"/>
        <end position="197"/>
    </location>
</feature>
<dbReference type="PANTHER" id="PTHR45624:SF10">
    <property type="entry name" value="SLC (SOLUTE CARRIER) HOMOLOG"/>
    <property type="match status" value="1"/>
</dbReference>
<organism evidence="12 13">
    <name type="scientific">Choanephora cucurbitarum</name>
    <dbReference type="NCBI Taxonomy" id="101091"/>
    <lineage>
        <taxon>Eukaryota</taxon>
        <taxon>Fungi</taxon>
        <taxon>Fungi incertae sedis</taxon>
        <taxon>Mucoromycota</taxon>
        <taxon>Mucoromycotina</taxon>
        <taxon>Mucoromycetes</taxon>
        <taxon>Mucorales</taxon>
        <taxon>Mucorineae</taxon>
        <taxon>Choanephoraceae</taxon>
        <taxon>Choanephoroideae</taxon>
        <taxon>Choanephora</taxon>
    </lineage>
</organism>
<dbReference type="AlphaFoldDB" id="A0A1C7N9A7"/>
<dbReference type="PROSITE" id="PS50920">
    <property type="entry name" value="SOLCAR"/>
    <property type="match status" value="3"/>
</dbReference>
<evidence type="ECO:0000313" key="12">
    <source>
        <dbReference type="EMBL" id="OBZ85677.1"/>
    </source>
</evidence>
<dbReference type="InterPro" id="IPR018108">
    <property type="entry name" value="MCP_transmembrane"/>
</dbReference>
<feature type="transmembrane region" description="Helical" evidence="11">
    <location>
        <begin position="114"/>
        <end position="133"/>
    </location>
</feature>
<evidence type="ECO:0000256" key="6">
    <source>
        <dbReference type="ARBA" id="ARBA00022989"/>
    </source>
</evidence>
<evidence type="ECO:0000256" key="11">
    <source>
        <dbReference type="SAM" id="Phobius"/>
    </source>
</evidence>
<dbReference type="EMBL" id="LUGH01000371">
    <property type="protein sequence ID" value="OBZ85677.1"/>
    <property type="molecule type" value="Genomic_DNA"/>
</dbReference>
<evidence type="ECO:0000256" key="7">
    <source>
        <dbReference type="ARBA" id="ARBA00023128"/>
    </source>
</evidence>
<dbReference type="InParanoid" id="A0A1C7N9A7"/>
<feature type="repeat" description="Solcar" evidence="9">
    <location>
        <begin position="213"/>
        <end position="297"/>
    </location>
</feature>
<evidence type="ECO:0000256" key="9">
    <source>
        <dbReference type="PROSITE-ProRule" id="PRU00282"/>
    </source>
</evidence>
<evidence type="ECO:0000256" key="5">
    <source>
        <dbReference type="ARBA" id="ARBA00022737"/>
    </source>
</evidence>
<name>A0A1C7N9A7_9FUNG</name>
<dbReference type="GO" id="GO:0022857">
    <property type="term" value="F:transmembrane transporter activity"/>
    <property type="evidence" value="ECO:0007669"/>
    <property type="project" value="TreeGrafter"/>
</dbReference>
<dbReference type="OrthoDB" id="14252at2759"/>
<gene>
    <name evidence="12" type="primary">SLC25A29_1</name>
    <name evidence="12" type="ORF">A0J61_06272</name>
</gene>
<dbReference type="Pfam" id="PF00153">
    <property type="entry name" value="Mito_carr"/>
    <property type="match status" value="3"/>
</dbReference>
<feature type="repeat" description="Solcar" evidence="9">
    <location>
        <begin position="16"/>
        <end position="97"/>
    </location>
</feature>
<keyword evidence="5" id="KW-0677">Repeat</keyword>
<evidence type="ECO:0000256" key="8">
    <source>
        <dbReference type="ARBA" id="ARBA00023136"/>
    </source>
</evidence>
<comment type="subcellular location">
    <subcellularLocation>
        <location evidence="1">Mitochondrion membrane</location>
        <topology evidence="1">Multi-pass membrane protein</topology>
    </subcellularLocation>
</comment>
<dbReference type="Gene3D" id="1.50.40.10">
    <property type="entry name" value="Mitochondrial carrier domain"/>
    <property type="match status" value="1"/>
</dbReference>
<comment type="caution">
    <text evidence="12">The sequence shown here is derived from an EMBL/GenBank/DDBJ whole genome shotgun (WGS) entry which is preliminary data.</text>
</comment>
<dbReference type="Proteomes" id="UP000093000">
    <property type="component" value="Unassembled WGS sequence"/>
</dbReference>
<keyword evidence="7" id="KW-0496">Mitochondrion</keyword>
<keyword evidence="6 11" id="KW-1133">Transmembrane helix</keyword>
<dbReference type="GO" id="GO:0031966">
    <property type="term" value="C:mitochondrial membrane"/>
    <property type="evidence" value="ECO:0007669"/>
    <property type="project" value="UniProtKB-SubCell"/>
</dbReference>
<sequence>MLDVDEIPEKPNVNTFNSVLSGLVGGLAGLAVGHPFVKVRLQSRELASRYKGTWNCFVTTVRQEKLFGLYKGMASPAAGVAGVNALVFGSYTWLIKVQEKYSNTPITDPKLPPLQHVFFAGMGAGVITSVVTCPMELVKVQLQSQTHSTSIKGPIDCLKHLYLTGGIKYCFKGMLPTTLRELSFGPYFLSYEFICRALTSADPKSTGNDTYELSGPKVILAGGSAGIVAWCSTYFADVVKTRVQSEPDRYKGFFDCIKRSYHNEGWRIFFRGLTPTILRAFPSNAATFAAYTWTMKMFQPTKLATKNHEGAALL</sequence>
<feature type="transmembrane region" description="Helical" evidence="11">
    <location>
        <begin position="72"/>
        <end position="94"/>
    </location>
</feature>
<dbReference type="InterPro" id="IPR023395">
    <property type="entry name" value="MCP_dom_sf"/>
</dbReference>
<proteinExistence type="inferred from homology"/>
<evidence type="ECO:0000313" key="13">
    <source>
        <dbReference type="Proteomes" id="UP000093000"/>
    </source>
</evidence>
<dbReference type="SUPFAM" id="SSF103506">
    <property type="entry name" value="Mitochondrial carrier"/>
    <property type="match status" value="1"/>
</dbReference>
<dbReference type="PANTHER" id="PTHR45624">
    <property type="entry name" value="MITOCHONDRIAL BASIC AMINO ACIDS TRANSPORTER-RELATED"/>
    <property type="match status" value="1"/>
</dbReference>
<keyword evidence="4 9" id="KW-0812">Transmembrane</keyword>
<evidence type="ECO:0000256" key="3">
    <source>
        <dbReference type="ARBA" id="ARBA00022448"/>
    </source>
</evidence>
<dbReference type="InterPro" id="IPR050567">
    <property type="entry name" value="Mitochondrial_Carrier"/>
</dbReference>
<feature type="transmembrane region" description="Helical" evidence="11">
    <location>
        <begin position="20"/>
        <end position="41"/>
    </location>
</feature>